<dbReference type="PANTHER" id="PTHR43798">
    <property type="entry name" value="MONOACYLGLYCEROL LIPASE"/>
    <property type="match status" value="1"/>
</dbReference>
<dbReference type="OMA" id="PDHAAMW"/>
<comment type="caution">
    <text evidence="2">The sequence shown here is derived from an EMBL/GenBank/DDBJ whole genome shotgun (WGS) entry which is preliminary data.</text>
</comment>
<dbReference type="PRINTS" id="PR00412">
    <property type="entry name" value="EPOXHYDRLASE"/>
</dbReference>
<dbReference type="STRING" id="1173701.A0A066XJA9"/>
<reference evidence="3" key="1">
    <citation type="journal article" date="2014" name="Genome Announc.">
        <title>Draft genome sequence of Colletotrichum sublineola, a destructive pathogen of cultivated sorghum.</title>
        <authorList>
            <person name="Baroncelli R."/>
            <person name="Sanz-Martin J.M."/>
            <person name="Rech G.E."/>
            <person name="Sukno S.A."/>
            <person name="Thon M.R."/>
        </authorList>
    </citation>
    <scope>NUCLEOTIDE SEQUENCE [LARGE SCALE GENOMIC DNA]</scope>
    <source>
        <strain evidence="3">TX430BB</strain>
    </source>
</reference>
<dbReference type="SUPFAM" id="SSF53474">
    <property type="entry name" value="alpha/beta-Hydrolases"/>
    <property type="match status" value="1"/>
</dbReference>
<dbReference type="EMBL" id="JMSE01000534">
    <property type="protein sequence ID" value="KDN69273.1"/>
    <property type="molecule type" value="Genomic_DNA"/>
</dbReference>
<dbReference type="HOGENOM" id="CLU_020336_7_0_1"/>
<dbReference type="InterPro" id="IPR000073">
    <property type="entry name" value="AB_hydrolase_1"/>
</dbReference>
<dbReference type="GO" id="GO:0047372">
    <property type="term" value="F:monoacylglycerol lipase activity"/>
    <property type="evidence" value="ECO:0007669"/>
    <property type="project" value="TreeGrafter"/>
</dbReference>
<dbReference type="InterPro" id="IPR029058">
    <property type="entry name" value="AB_hydrolase_fold"/>
</dbReference>
<dbReference type="InterPro" id="IPR050266">
    <property type="entry name" value="AB_hydrolase_sf"/>
</dbReference>
<accession>A0A066XJA9</accession>
<name>A0A066XJA9_COLSU</name>
<organism evidence="2 3">
    <name type="scientific">Colletotrichum sublineola</name>
    <name type="common">Sorghum anthracnose fungus</name>
    <dbReference type="NCBI Taxonomy" id="1173701"/>
    <lineage>
        <taxon>Eukaryota</taxon>
        <taxon>Fungi</taxon>
        <taxon>Dikarya</taxon>
        <taxon>Ascomycota</taxon>
        <taxon>Pezizomycotina</taxon>
        <taxon>Sordariomycetes</taxon>
        <taxon>Hypocreomycetidae</taxon>
        <taxon>Glomerellales</taxon>
        <taxon>Glomerellaceae</taxon>
        <taxon>Colletotrichum</taxon>
        <taxon>Colletotrichum graminicola species complex</taxon>
    </lineage>
</organism>
<dbReference type="PANTHER" id="PTHR43798:SF33">
    <property type="entry name" value="HYDROLASE, PUTATIVE (AFU_ORTHOLOGUE AFUA_2G14860)-RELATED"/>
    <property type="match status" value="1"/>
</dbReference>
<dbReference type="Gene3D" id="3.40.50.1820">
    <property type="entry name" value="alpha/beta hydrolase"/>
    <property type="match status" value="1"/>
</dbReference>
<dbReference type="AlphaFoldDB" id="A0A066XJA9"/>
<proteinExistence type="predicted"/>
<gene>
    <name evidence="2" type="ORF">CSUB01_09325</name>
</gene>
<dbReference type="Proteomes" id="UP000027238">
    <property type="component" value="Unassembled WGS sequence"/>
</dbReference>
<dbReference type="GO" id="GO:0046464">
    <property type="term" value="P:acylglycerol catabolic process"/>
    <property type="evidence" value="ECO:0007669"/>
    <property type="project" value="TreeGrafter"/>
</dbReference>
<keyword evidence="3" id="KW-1185">Reference proteome</keyword>
<evidence type="ECO:0000313" key="3">
    <source>
        <dbReference type="Proteomes" id="UP000027238"/>
    </source>
</evidence>
<dbReference type="eggNOG" id="KOG4178">
    <property type="taxonomic scope" value="Eukaryota"/>
</dbReference>
<dbReference type="InterPro" id="IPR000639">
    <property type="entry name" value="Epox_hydrolase-like"/>
</dbReference>
<dbReference type="Pfam" id="PF00561">
    <property type="entry name" value="Abhydrolase_1"/>
    <property type="match status" value="1"/>
</dbReference>
<feature type="domain" description="AB hydrolase-1" evidence="1">
    <location>
        <begin position="32"/>
        <end position="317"/>
    </location>
</feature>
<dbReference type="GO" id="GO:0016020">
    <property type="term" value="C:membrane"/>
    <property type="evidence" value="ECO:0007669"/>
    <property type="project" value="TreeGrafter"/>
</dbReference>
<evidence type="ECO:0000259" key="1">
    <source>
        <dbReference type="Pfam" id="PF00561"/>
    </source>
</evidence>
<dbReference type="OrthoDB" id="284184at2759"/>
<evidence type="ECO:0000313" key="2">
    <source>
        <dbReference type="EMBL" id="KDN69273.1"/>
    </source>
</evidence>
<protein>
    <recommendedName>
        <fullName evidence="1">AB hydrolase-1 domain-containing protein</fullName>
    </recommendedName>
</protein>
<sequence length="333" mass="37041">MDLSKLTKKTIKVSRGFTYTYYTSPIQGSNKPTLILFHGWPDTSRLWAGLINDHLLPQGYGVIALDILGYGGSSKPTDEKAYACDSLAADVVAILDAEDIDKVISLGHDWGSLAAQRLYNFYPARVCGVIMLNAAYMPPSGHFDLNETIEATKKQFGRGLFEYWHFFTAEDAVGIMNRHLDSVYAVAFGEPETWIETFCTPGGMRRFISEGRAQPTLPFATPDHKADFMERFSRDGDGGFAAPCCMYKAWTAGVQAEAEKKVVEEAKTVNVPVLYWGGSRDFVCRPETLQQSIDDGLLPDVKSIIRDGGHWACLEKPDELGRDVLGWLQERFA</sequence>